<dbReference type="Proteomes" id="UP000236621">
    <property type="component" value="Unassembled WGS sequence"/>
</dbReference>
<dbReference type="Pfam" id="PF10338">
    <property type="entry name" value="YBL028C_N"/>
    <property type="match status" value="1"/>
</dbReference>
<proteinExistence type="predicted"/>
<evidence type="ECO:0000313" key="4">
    <source>
        <dbReference type="Proteomes" id="UP000236621"/>
    </source>
</evidence>
<sequence>MAKSSRSSSKKANNRRKATAVFGPAELARDERLSAKLLALAKAPKPEPSDVNMEEAPAEAKEGPVLTLALADADDVALDGENDEADAGDTGMLPRHVTVAGARLRLSWLLMRPLNLLAMQVDVKKLSTARIGKKRIDKRKQKKSKVVFTKYSDRLAAKKKKSKGTAAEGVP</sequence>
<feature type="domain" description="DUF2423" evidence="2">
    <location>
        <begin position="1"/>
        <end position="44"/>
    </location>
</feature>
<reference evidence="3 4" key="1">
    <citation type="submission" date="2017-08" db="EMBL/GenBank/DDBJ databases">
        <title>Harnessing the power of phylogenomics to disentangle the directionality and signatures of interkingdom host jumping in the parasitic fungal genus Tolypocladium.</title>
        <authorList>
            <person name="Quandt C.A."/>
            <person name="Patterson W."/>
            <person name="Spatafora J.W."/>
        </authorList>
    </citation>
    <scope>NUCLEOTIDE SEQUENCE [LARGE SCALE GENOMIC DNA]</scope>
    <source>
        <strain evidence="3 4">CBS 113982</strain>
    </source>
</reference>
<dbReference type="PANTHER" id="PTHR28219:SF1">
    <property type="entry name" value="UPF0642 PROTEIN YBL028C"/>
    <property type="match status" value="1"/>
</dbReference>
<protein>
    <recommendedName>
        <fullName evidence="2">DUF2423 domain-containing protein</fullName>
    </recommendedName>
</protein>
<accession>A0A2K3QQG8</accession>
<comment type="caution">
    <text evidence="3">The sequence shown here is derived from an EMBL/GenBank/DDBJ whole genome shotgun (WGS) entry which is preliminary data.</text>
</comment>
<keyword evidence="4" id="KW-1185">Reference proteome</keyword>
<dbReference type="EMBL" id="NRSZ01000056">
    <property type="protein sequence ID" value="PNY29775.1"/>
    <property type="molecule type" value="Genomic_DNA"/>
</dbReference>
<dbReference type="GO" id="GO:0030687">
    <property type="term" value="C:preribosome, large subunit precursor"/>
    <property type="evidence" value="ECO:0007669"/>
    <property type="project" value="TreeGrafter"/>
</dbReference>
<evidence type="ECO:0000256" key="1">
    <source>
        <dbReference type="SAM" id="MobiDB-lite"/>
    </source>
</evidence>
<dbReference type="InterPro" id="IPR019434">
    <property type="entry name" value="DUF2423"/>
</dbReference>
<organism evidence="3 4">
    <name type="scientific">Tolypocladium capitatum</name>
    <dbReference type="NCBI Taxonomy" id="45235"/>
    <lineage>
        <taxon>Eukaryota</taxon>
        <taxon>Fungi</taxon>
        <taxon>Dikarya</taxon>
        <taxon>Ascomycota</taxon>
        <taxon>Pezizomycotina</taxon>
        <taxon>Sordariomycetes</taxon>
        <taxon>Hypocreomycetidae</taxon>
        <taxon>Hypocreales</taxon>
        <taxon>Ophiocordycipitaceae</taxon>
        <taxon>Tolypocladium</taxon>
    </lineage>
</organism>
<feature type="compositionally biased region" description="Basic residues" evidence="1">
    <location>
        <begin position="8"/>
        <end position="18"/>
    </location>
</feature>
<name>A0A2K3QQG8_9HYPO</name>
<dbReference type="AlphaFoldDB" id="A0A2K3QQG8"/>
<feature type="region of interest" description="Disordered" evidence="1">
    <location>
        <begin position="1"/>
        <end position="23"/>
    </location>
</feature>
<dbReference type="OrthoDB" id="4087970at2759"/>
<evidence type="ECO:0000259" key="2">
    <source>
        <dbReference type="Pfam" id="PF10338"/>
    </source>
</evidence>
<dbReference type="PANTHER" id="PTHR28219">
    <property type="entry name" value="UPF0642 PROTEIN YBL028C"/>
    <property type="match status" value="1"/>
</dbReference>
<gene>
    <name evidence="3" type="ORF">TCAP_00313</name>
</gene>
<evidence type="ECO:0000313" key="3">
    <source>
        <dbReference type="EMBL" id="PNY29775.1"/>
    </source>
</evidence>